<dbReference type="EMBL" id="FQZU01000037">
    <property type="protein sequence ID" value="SHK89525.1"/>
    <property type="molecule type" value="Genomic_DNA"/>
</dbReference>
<accession>A0A1M6W7R1</accession>
<dbReference type="AlphaFoldDB" id="A0A1M6W7R1"/>
<reference evidence="2" key="1">
    <citation type="submission" date="2016-11" db="EMBL/GenBank/DDBJ databases">
        <authorList>
            <person name="Varghese N."/>
            <person name="Submissions S."/>
        </authorList>
    </citation>
    <scope>NUCLEOTIDE SEQUENCE [LARGE SCALE GENOMIC DNA]</scope>
    <source>
        <strain evidence="2">DSM 16219</strain>
    </source>
</reference>
<evidence type="ECO:0000313" key="2">
    <source>
        <dbReference type="Proteomes" id="UP000183994"/>
    </source>
</evidence>
<keyword evidence="2" id="KW-1185">Reference proteome</keyword>
<protein>
    <submittedName>
        <fullName evidence="1">Uncharacterized protein</fullName>
    </submittedName>
</protein>
<proteinExistence type="predicted"/>
<gene>
    <name evidence="1" type="ORF">SAMN02745216_04267</name>
</gene>
<sequence length="198" mass="23142">MEFARTKAEQERKAYKCGVVLIGFLNSEKVTIGAKELVDKAIDDLDLPIKPLIRVGLKKRIISDCYSDLVDIFGHVISCRQLSDSKKFMHYMDMYNAIGNKWMYIDDEDNYFYYSAIGEDSTFDDIIIYLVIEFFRIKRHKELIGICSSCNKYHLYKQKGNHKFCSNKCRNKYHGDKRIASGKAAEYKRKRRAQGLDM</sequence>
<dbReference type="Proteomes" id="UP000183994">
    <property type="component" value="Unassembled WGS sequence"/>
</dbReference>
<evidence type="ECO:0000313" key="1">
    <source>
        <dbReference type="EMBL" id="SHK89525.1"/>
    </source>
</evidence>
<organism evidence="1 2">
    <name type="scientific">Desulfatibacillum alkenivorans DSM 16219</name>
    <dbReference type="NCBI Taxonomy" id="1121393"/>
    <lineage>
        <taxon>Bacteria</taxon>
        <taxon>Pseudomonadati</taxon>
        <taxon>Thermodesulfobacteriota</taxon>
        <taxon>Desulfobacteria</taxon>
        <taxon>Desulfobacterales</taxon>
        <taxon>Desulfatibacillaceae</taxon>
        <taxon>Desulfatibacillum</taxon>
    </lineage>
</organism>
<name>A0A1M6W7R1_9BACT</name>
<dbReference type="RefSeq" id="WP_073478287.1">
    <property type="nucleotide sequence ID" value="NZ_FQZU01000037.1"/>
</dbReference>